<organism evidence="2 3">
    <name type="scientific">Methanoculleus oceani</name>
    <dbReference type="NCBI Taxonomy" id="2184756"/>
    <lineage>
        <taxon>Archaea</taxon>
        <taxon>Methanobacteriati</taxon>
        <taxon>Methanobacteriota</taxon>
        <taxon>Stenosarchaea group</taxon>
        <taxon>Methanomicrobia</taxon>
        <taxon>Methanomicrobiales</taxon>
        <taxon>Methanomicrobiaceae</taxon>
        <taxon>Methanoculleus</taxon>
    </lineage>
</organism>
<dbReference type="InterPro" id="IPR027275">
    <property type="entry name" value="PRC-brl_dom"/>
</dbReference>
<feature type="domain" description="PRC-barrel" evidence="1">
    <location>
        <begin position="6"/>
        <end position="77"/>
    </location>
</feature>
<gene>
    <name evidence="2" type="ORF">DIC75_08905</name>
</gene>
<dbReference type="RefSeq" id="WP_250987672.1">
    <property type="nucleotide sequence ID" value="NZ_QFDM01000002.1"/>
</dbReference>
<evidence type="ECO:0000259" key="1">
    <source>
        <dbReference type="Pfam" id="PF05239"/>
    </source>
</evidence>
<accession>A0ABD4TEW9</accession>
<proteinExistence type="predicted"/>
<dbReference type="Pfam" id="PF05239">
    <property type="entry name" value="PRC"/>
    <property type="match status" value="1"/>
</dbReference>
<dbReference type="InterPro" id="IPR011033">
    <property type="entry name" value="PRC_barrel-like_sf"/>
</dbReference>
<dbReference type="PANTHER" id="PTHR38137:SF2">
    <property type="entry name" value="PRC-BARREL DOMAIN-CONTAINING PROTEIN"/>
    <property type="match status" value="1"/>
</dbReference>
<dbReference type="AlphaFoldDB" id="A0ABD4TEW9"/>
<dbReference type="Gene3D" id="2.30.30.240">
    <property type="entry name" value="PRC-barrel domain"/>
    <property type="match status" value="1"/>
</dbReference>
<dbReference type="SUPFAM" id="SSF50346">
    <property type="entry name" value="PRC-barrel domain"/>
    <property type="match status" value="1"/>
</dbReference>
<sequence>MSKTFCRALARKKVMSNDGMLIGTIKNIMVDLNTGQVVDLLVKPDETFKTDGYRTDGDKMLVPFEAVKDIKDYVVVDRYLLKRSG</sequence>
<dbReference type="EMBL" id="QFDM01000002">
    <property type="protein sequence ID" value="MCM2466418.1"/>
    <property type="molecule type" value="Genomic_DNA"/>
</dbReference>
<evidence type="ECO:0000313" key="2">
    <source>
        <dbReference type="EMBL" id="MCM2466418.1"/>
    </source>
</evidence>
<name>A0ABD4TEW9_9EURY</name>
<keyword evidence="3" id="KW-1185">Reference proteome</keyword>
<reference evidence="2 3" key="1">
    <citation type="submission" date="2018-05" db="EMBL/GenBank/DDBJ databases">
        <title>Isolation and characterization of genus Methanoculleus species and their viruses from deep sea marine sediment offshore southwestern Taiwan.</title>
        <authorList>
            <person name="Wei W.-H."/>
            <person name="Chen W.-C."/>
            <person name="Lai M.-C."/>
            <person name="Chen S.-C."/>
        </authorList>
    </citation>
    <scope>NUCLEOTIDE SEQUENCE [LARGE SCALE GENOMIC DNA]</scope>
    <source>
        <strain evidence="2 3">CWC-02</strain>
    </source>
</reference>
<dbReference type="Proteomes" id="UP001523230">
    <property type="component" value="Unassembled WGS sequence"/>
</dbReference>
<evidence type="ECO:0000313" key="3">
    <source>
        <dbReference type="Proteomes" id="UP001523230"/>
    </source>
</evidence>
<comment type="caution">
    <text evidence="2">The sequence shown here is derived from an EMBL/GenBank/DDBJ whole genome shotgun (WGS) entry which is preliminary data.</text>
</comment>
<dbReference type="PANTHER" id="PTHR38137">
    <property type="entry name" value="PRC-BARREL DOMAIN PROTEIN"/>
    <property type="match status" value="1"/>
</dbReference>
<protein>
    <submittedName>
        <fullName evidence="2">Photosystem reaction center subunit H</fullName>
    </submittedName>
</protein>